<sequence length="444" mass="52081">MNFIGKILPIDGYYVMKKEHLPVDYGVSLTQLYQPLIGIYAVSLYHTLLHDSNIHAHVSPQTHHTLMNNLNLSLDEIYRSRLKLEGIGLLKTYKYNEDNRDFYTYELLSPYAPNDFFKDDMLSQLLLHHIGDQKYDMLFSHYVPNEREYGEEITVDFSDVFQTVTPTEKVARIENYNSQNNSVKHDVPMDFSWIEQMLNKRMIPANQVLTTDTKRLIYQMKVLYNLDSHEIERACQYAINESYQFNQKEFKAACHDIFRSKNNQQSVRLSEKNNLDKSYEVTKPKTKKEQLIYELERISPTQLLKDLSRGNDASDQDVKVIESVMTKQDLPAPVMNVLIHYVLLQSNMKLSKAYLEKIASHWSRLNLQTASDAMNFARQEQQKAQSKVKKNNYTRQRQTATKEVIPDWFKERKNTSQVTSENPNSSMEDQEKIASRLKQYLNEN</sequence>
<evidence type="ECO:0000259" key="4">
    <source>
        <dbReference type="Pfam" id="PF25888"/>
    </source>
</evidence>
<dbReference type="Proteomes" id="UP001275436">
    <property type="component" value="Unassembled WGS sequence"/>
</dbReference>
<feature type="compositionally biased region" description="Polar residues" evidence="2">
    <location>
        <begin position="415"/>
        <end position="427"/>
    </location>
</feature>
<evidence type="ECO:0000259" key="3">
    <source>
        <dbReference type="Pfam" id="PF07261"/>
    </source>
</evidence>
<evidence type="ECO:0000313" key="6">
    <source>
        <dbReference type="Proteomes" id="UP001275436"/>
    </source>
</evidence>
<keyword evidence="6" id="KW-1185">Reference proteome</keyword>
<dbReference type="EMBL" id="BSKO01000001">
    <property type="protein sequence ID" value="GLO66819.1"/>
    <property type="molecule type" value="Genomic_DNA"/>
</dbReference>
<feature type="compositionally biased region" description="Basic and acidic residues" evidence="2">
    <location>
        <begin position="404"/>
        <end position="414"/>
    </location>
</feature>
<name>A0ABQ5TIW6_9BACI</name>
<proteinExistence type="inferred from homology"/>
<accession>A0ABQ5TIW6</accession>
<dbReference type="InterPro" id="IPR058660">
    <property type="entry name" value="WHD_DnaB"/>
</dbReference>
<reference evidence="5 6" key="1">
    <citation type="submission" date="2023-02" db="EMBL/GenBank/DDBJ databases">
        <title>Oceanobacillus kimchii IFOP_LL358 isolated form Alexandrium catenella lab strain.</title>
        <authorList>
            <person name="Gajardo G."/>
            <person name="Ueki S."/>
            <person name="Maruyama F."/>
        </authorList>
    </citation>
    <scope>NUCLEOTIDE SEQUENCE [LARGE SCALE GENOMIC DNA]</scope>
    <source>
        <strain evidence="5 6">IFOP_LL358</strain>
    </source>
</reference>
<feature type="domain" description="Replicative helicase loading/DNA remodeling protein DnaB N-terminal winged helix" evidence="4">
    <location>
        <begin position="9"/>
        <end position="241"/>
    </location>
</feature>
<gene>
    <name evidence="5" type="ORF">MACH08_26030</name>
</gene>
<dbReference type="InterPro" id="IPR006343">
    <property type="entry name" value="DnaB/C_C"/>
</dbReference>
<evidence type="ECO:0000256" key="2">
    <source>
        <dbReference type="SAM" id="MobiDB-lite"/>
    </source>
</evidence>
<protein>
    <submittedName>
        <fullName evidence="5">Replication initiation and membrane attachment protein</fullName>
    </submittedName>
</protein>
<evidence type="ECO:0000256" key="1">
    <source>
        <dbReference type="ARBA" id="ARBA00093462"/>
    </source>
</evidence>
<dbReference type="Pfam" id="PF07261">
    <property type="entry name" value="DnaB_2"/>
    <property type="match status" value="1"/>
</dbReference>
<comment type="similarity">
    <text evidence="1">Belongs to the DnaB/DnaD family.</text>
</comment>
<organism evidence="5 6">
    <name type="scientific">Oceanobacillus kimchii</name>
    <dbReference type="NCBI Taxonomy" id="746691"/>
    <lineage>
        <taxon>Bacteria</taxon>
        <taxon>Bacillati</taxon>
        <taxon>Bacillota</taxon>
        <taxon>Bacilli</taxon>
        <taxon>Bacillales</taxon>
        <taxon>Bacillaceae</taxon>
        <taxon>Oceanobacillus</taxon>
    </lineage>
</organism>
<comment type="caution">
    <text evidence="5">The sequence shown here is derived from an EMBL/GenBank/DDBJ whole genome shotgun (WGS) entry which is preliminary data.</text>
</comment>
<evidence type="ECO:0000313" key="5">
    <source>
        <dbReference type="EMBL" id="GLO66819.1"/>
    </source>
</evidence>
<dbReference type="Pfam" id="PF25888">
    <property type="entry name" value="WHD_DnaB"/>
    <property type="match status" value="1"/>
</dbReference>
<dbReference type="RefSeq" id="WP_215064811.1">
    <property type="nucleotide sequence ID" value="NZ_BSKO01000001.1"/>
</dbReference>
<feature type="region of interest" description="Disordered" evidence="2">
    <location>
        <begin position="380"/>
        <end position="432"/>
    </location>
</feature>
<feature type="domain" description="DnaB/C C-terminal" evidence="3">
    <location>
        <begin position="310"/>
        <end position="375"/>
    </location>
</feature>